<keyword evidence="5" id="KW-1185">Reference proteome</keyword>
<evidence type="ECO:0000256" key="1">
    <source>
        <dbReference type="ARBA" id="ARBA00008056"/>
    </source>
</evidence>
<dbReference type="Gene3D" id="2.60.120.330">
    <property type="entry name" value="B-lactam Antibiotic, Isopenicillin N Synthase, Chain"/>
    <property type="match status" value="1"/>
</dbReference>
<evidence type="ECO:0000259" key="3">
    <source>
        <dbReference type="PROSITE" id="PS51471"/>
    </source>
</evidence>
<dbReference type="Pfam" id="PF14226">
    <property type="entry name" value="DIOX_N"/>
    <property type="match status" value="1"/>
</dbReference>
<dbReference type="InterPro" id="IPR005123">
    <property type="entry name" value="Oxoglu/Fe-dep_dioxygenase_dom"/>
</dbReference>
<dbReference type="InterPro" id="IPR050231">
    <property type="entry name" value="Iron_ascorbate_oxido_reductase"/>
</dbReference>
<dbReference type="GO" id="GO:0046872">
    <property type="term" value="F:metal ion binding"/>
    <property type="evidence" value="ECO:0007669"/>
    <property type="project" value="UniProtKB-KW"/>
</dbReference>
<evidence type="ECO:0000313" key="4">
    <source>
        <dbReference type="EMBL" id="KAJ5719281.1"/>
    </source>
</evidence>
<feature type="domain" description="Fe2OG dioxygenase" evidence="3">
    <location>
        <begin position="202"/>
        <end position="303"/>
    </location>
</feature>
<dbReference type="Proteomes" id="UP001215712">
    <property type="component" value="Unassembled WGS sequence"/>
</dbReference>
<dbReference type="InterPro" id="IPR026992">
    <property type="entry name" value="DIOX_N"/>
</dbReference>
<dbReference type="PANTHER" id="PTHR47990">
    <property type="entry name" value="2-OXOGLUTARATE (2OG) AND FE(II)-DEPENDENT OXYGENASE SUPERFAMILY PROTEIN-RELATED"/>
    <property type="match status" value="1"/>
</dbReference>
<reference evidence="4" key="2">
    <citation type="submission" date="2023-01" db="EMBL/GenBank/DDBJ databases">
        <authorList>
            <person name="Petersen C."/>
        </authorList>
    </citation>
    <scope>NUCLEOTIDE SEQUENCE</scope>
    <source>
        <strain evidence="4">IBT 17514</strain>
    </source>
</reference>
<accession>A0AAD6HIR5</accession>
<dbReference type="InterPro" id="IPR044861">
    <property type="entry name" value="IPNS-like_FE2OG_OXY"/>
</dbReference>
<dbReference type="PRINTS" id="PR00682">
    <property type="entry name" value="IPNSYNTHASE"/>
</dbReference>
<comment type="similarity">
    <text evidence="1 2">Belongs to the iron/ascorbate-dependent oxidoreductase family.</text>
</comment>
<protein>
    <recommendedName>
        <fullName evidence="3">Fe2OG dioxygenase domain-containing protein</fullName>
    </recommendedName>
</protein>
<name>A0AAD6HIR5_9EURO</name>
<evidence type="ECO:0000256" key="2">
    <source>
        <dbReference type="RuleBase" id="RU003682"/>
    </source>
</evidence>
<dbReference type="SUPFAM" id="SSF51197">
    <property type="entry name" value="Clavaminate synthase-like"/>
    <property type="match status" value="1"/>
</dbReference>
<sequence length="346" mass="38392">MDQNQAEASQAANCDQIPVIDLSNLNSSNAEERQQLARNIYDVCTQVGFFYIKNHGIPEAMISGIHRAAESFFALPEEQKMKLYIGNSQKFRGYSPIGGEKTTGTDDDPVSAEEATGVLSEAFDVGYETDMDFQKPPNAVIGADPYGLYGDNQWPNGDMLAGFKETYIQYCARLLDFCRSLIKVIALALEVPEDYFDSKIRTPGVTSRMMHYPAQPVGEAREGLGAHTDWECFTILSQGKVPGLQVLNHRGEWILAPPIPGTLVVNIADCLSTWTNKKFKSTIHRVTNISGEERYSIPFFFGIDYEATVAVLDNHTSEDNPACRPPFKAGEWVREKMSKAYVGYGG</sequence>
<keyword evidence="2" id="KW-0560">Oxidoreductase</keyword>
<reference evidence="4" key="1">
    <citation type="journal article" date="2023" name="IMA Fungus">
        <title>Comparative genomic study of the Penicillium genus elucidates a diverse pangenome and 15 lateral gene transfer events.</title>
        <authorList>
            <person name="Petersen C."/>
            <person name="Sorensen T."/>
            <person name="Nielsen M.R."/>
            <person name="Sondergaard T.E."/>
            <person name="Sorensen J.L."/>
            <person name="Fitzpatrick D.A."/>
            <person name="Frisvad J.C."/>
            <person name="Nielsen K.L."/>
        </authorList>
    </citation>
    <scope>NUCLEOTIDE SEQUENCE</scope>
    <source>
        <strain evidence="4">IBT 17514</strain>
    </source>
</reference>
<keyword evidence="2" id="KW-0479">Metal-binding</keyword>
<evidence type="ECO:0000313" key="5">
    <source>
        <dbReference type="Proteomes" id="UP001215712"/>
    </source>
</evidence>
<dbReference type="GO" id="GO:0016491">
    <property type="term" value="F:oxidoreductase activity"/>
    <property type="evidence" value="ECO:0007669"/>
    <property type="project" value="UniProtKB-KW"/>
</dbReference>
<dbReference type="InterPro" id="IPR027443">
    <property type="entry name" value="IPNS-like_sf"/>
</dbReference>
<dbReference type="AlphaFoldDB" id="A0AAD6HIR5"/>
<organism evidence="4 5">
    <name type="scientific">Penicillium malachiteum</name>
    <dbReference type="NCBI Taxonomy" id="1324776"/>
    <lineage>
        <taxon>Eukaryota</taxon>
        <taxon>Fungi</taxon>
        <taxon>Dikarya</taxon>
        <taxon>Ascomycota</taxon>
        <taxon>Pezizomycotina</taxon>
        <taxon>Eurotiomycetes</taxon>
        <taxon>Eurotiomycetidae</taxon>
        <taxon>Eurotiales</taxon>
        <taxon>Aspergillaceae</taxon>
        <taxon>Penicillium</taxon>
    </lineage>
</organism>
<gene>
    <name evidence="4" type="ORF">N7493_007736</name>
</gene>
<dbReference type="EMBL" id="JAQJAN010000011">
    <property type="protein sequence ID" value="KAJ5719281.1"/>
    <property type="molecule type" value="Genomic_DNA"/>
</dbReference>
<dbReference type="Pfam" id="PF03171">
    <property type="entry name" value="2OG-FeII_Oxy"/>
    <property type="match status" value="1"/>
</dbReference>
<comment type="caution">
    <text evidence="4">The sequence shown here is derived from an EMBL/GenBank/DDBJ whole genome shotgun (WGS) entry which is preliminary data.</text>
</comment>
<dbReference type="GO" id="GO:0044283">
    <property type="term" value="P:small molecule biosynthetic process"/>
    <property type="evidence" value="ECO:0007669"/>
    <property type="project" value="UniProtKB-ARBA"/>
</dbReference>
<dbReference type="PROSITE" id="PS51471">
    <property type="entry name" value="FE2OG_OXY"/>
    <property type="match status" value="1"/>
</dbReference>
<keyword evidence="2" id="KW-0408">Iron</keyword>
<proteinExistence type="inferred from homology"/>